<dbReference type="InterPro" id="IPR050955">
    <property type="entry name" value="Plant_Biomass_Hydrol_Est"/>
</dbReference>
<protein>
    <submittedName>
        <fullName evidence="4">Prolyl oligopeptidase family protein</fullName>
    </submittedName>
</protein>
<dbReference type="GO" id="GO:0006508">
    <property type="term" value="P:proteolysis"/>
    <property type="evidence" value="ECO:0007669"/>
    <property type="project" value="InterPro"/>
</dbReference>
<dbReference type="InterPro" id="IPR001375">
    <property type="entry name" value="Peptidase_S9_cat"/>
</dbReference>
<feature type="domain" description="Peptidase S9 prolyl oligopeptidase catalytic" evidence="3">
    <location>
        <begin position="225"/>
        <end position="357"/>
    </location>
</feature>
<dbReference type="Gene3D" id="3.40.50.1820">
    <property type="entry name" value="alpha/beta hydrolase"/>
    <property type="match status" value="1"/>
</dbReference>
<dbReference type="SUPFAM" id="SSF53474">
    <property type="entry name" value="alpha/beta-Hydrolases"/>
    <property type="match status" value="1"/>
</dbReference>
<sequence precursor="true">MQCPAAGAKKVRATERKGTARSSPGHRPQGRLTGRITVLLAVLSIGFLSSAALAEKPNEIDRRTLDQGLAELGSNLEGLPETAKAKTDAAICFKALGWMLRHEEWARKTAVRDALNIIRIGNERIKRLQAGEPAVPLKPGKHVLAYQSAVDESLQPYAVSLPEGWRPGESKRWPLHLVLHGRSNDMNEVSFFASHDGKPPVKDSNWIQLDVYGRGNNAYRWVGETDVFEALADVKKRFLIDERRIALWGFSMGGAGAWHLGLQHPDLWSSVGAGAGFVDFYDYQGISEGLPEIQHTMLKIYDSKDYALNLYNVPVITYGGEFDKQLAASLAMLDAARSVEVPLSLLIGPGMGHKFDDASLKTFMAFLTAHNEKGRPEFPGRRALKFHTYTLKFNKCDWLRIEEQHEPYVDSEINSTYADGMLQVETHNVRALAVARGVADFVSIEVLPKVALAEAAGGQLPDVYFVQEKNGQKENNGWRMLSYDESLAFIDNEHAHKRHGLQGPIDDAFTQPFLIVRGSGTPWNANIDRWAHSERNRVATEWDQWFRGQLRVVDDSALDEKDISSRNLVLFGDPGSNAVIAKVIDNLPLKWTKETITIGGKMYPAGDHVPVLIFPNPLNPSKYVVLNSGPTVKADEYRKSNAWFFPRLGDAAVLKVDASGATPVWSTIMNSDWEIEK</sequence>
<dbReference type="PANTHER" id="PTHR43037">
    <property type="entry name" value="UNNAMED PRODUCT-RELATED"/>
    <property type="match status" value="1"/>
</dbReference>
<dbReference type="Proteomes" id="UP000315700">
    <property type="component" value="Chromosome"/>
</dbReference>
<evidence type="ECO:0000313" key="4">
    <source>
        <dbReference type="EMBL" id="QDT52324.1"/>
    </source>
</evidence>
<keyword evidence="5" id="KW-1185">Reference proteome</keyword>
<dbReference type="KEGG" id="ccos:Pan44_03330"/>
<dbReference type="AlphaFoldDB" id="A0A517S871"/>
<evidence type="ECO:0000256" key="2">
    <source>
        <dbReference type="SAM" id="MobiDB-lite"/>
    </source>
</evidence>
<dbReference type="EMBL" id="CP036271">
    <property type="protein sequence ID" value="QDT52324.1"/>
    <property type="molecule type" value="Genomic_DNA"/>
</dbReference>
<gene>
    <name evidence="4" type="ORF">Pan44_03330</name>
</gene>
<evidence type="ECO:0000259" key="3">
    <source>
        <dbReference type="Pfam" id="PF00326"/>
    </source>
</evidence>
<name>A0A517S871_9PLAN</name>
<dbReference type="GO" id="GO:0008236">
    <property type="term" value="F:serine-type peptidase activity"/>
    <property type="evidence" value="ECO:0007669"/>
    <property type="project" value="InterPro"/>
</dbReference>
<dbReference type="InParanoid" id="A0A517S871"/>
<reference evidence="4 5" key="1">
    <citation type="submission" date="2019-02" db="EMBL/GenBank/DDBJ databases">
        <title>Deep-cultivation of Planctomycetes and their phenomic and genomic characterization uncovers novel biology.</title>
        <authorList>
            <person name="Wiegand S."/>
            <person name="Jogler M."/>
            <person name="Boedeker C."/>
            <person name="Pinto D."/>
            <person name="Vollmers J."/>
            <person name="Rivas-Marin E."/>
            <person name="Kohn T."/>
            <person name="Peeters S.H."/>
            <person name="Heuer A."/>
            <person name="Rast P."/>
            <person name="Oberbeckmann S."/>
            <person name="Bunk B."/>
            <person name="Jeske O."/>
            <person name="Meyerdierks A."/>
            <person name="Storesund J.E."/>
            <person name="Kallscheuer N."/>
            <person name="Luecker S."/>
            <person name="Lage O.M."/>
            <person name="Pohl T."/>
            <person name="Merkel B.J."/>
            <person name="Hornburger P."/>
            <person name="Mueller R.-W."/>
            <person name="Bruemmer F."/>
            <person name="Labrenz M."/>
            <person name="Spormann A.M."/>
            <person name="Op den Camp H."/>
            <person name="Overmann J."/>
            <person name="Amann R."/>
            <person name="Jetten M.S.M."/>
            <person name="Mascher T."/>
            <person name="Medema M.H."/>
            <person name="Devos D.P."/>
            <person name="Kaster A.-K."/>
            <person name="Ovreas L."/>
            <person name="Rohde M."/>
            <person name="Galperin M.Y."/>
            <person name="Jogler C."/>
        </authorList>
    </citation>
    <scope>NUCLEOTIDE SEQUENCE [LARGE SCALE GENOMIC DNA]</scope>
    <source>
        <strain evidence="4 5">Pan44</strain>
    </source>
</reference>
<accession>A0A517S871</accession>
<evidence type="ECO:0000313" key="5">
    <source>
        <dbReference type="Proteomes" id="UP000315700"/>
    </source>
</evidence>
<dbReference type="InterPro" id="IPR029058">
    <property type="entry name" value="AB_hydrolase_fold"/>
</dbReference>
<dbReference type="PANTHER" id="PTHR43037:SF1">
    <property type="entry name" value="BLL1128 PROTEIN"/>
    <property type="match status" value="1"/>
</dbReference>
<organism evidence="4 5">
    <name type="scientific">Caulifigura coniformis</name>
    <dbReference type="NCBI Taxonomy" id="2527983"/>
    <lineage>
        <taxon>Bacteria</taxon>
        <taxon>Pseudomonadati</taxon>
        <taxon>Planctomycetota</taxon>
        <taxon>Planctomycetia</taxon>
        <taxon>Planctomycetales</taxon>
        <taxon>Planctomycetaceae</taxon>
        <taxon>Caulifigura</taxon>
    </lineage>
</organism>
<feature type="region of interest" description="Disordered" evidence="2">
    <location>
        <begin position="1"/>
        <end position="31"/>
    </location>
</feature>
<dbReference type="Pfam" id="PF00326">
    <property type="entry name" value="Peptidase_S9"/>
    <property type="match status" value="1"/>
</dbReference>
<proteinExistence type="predicted"/>
<keyword evidence="1" id="KW-0732">Signal</keyword>
<evidence type="ECO:0000256" key="1">
    <source>
        <dbReference type="ARBA" id="ARBA00022729"/>
    </source>
</evidence>